<evidence type="ECO:0000313" key="5">
    <source>
        <dbReference type="Proteomes" id="UP000199165"/>
    </source>
</evidence>
<evidence type="ECO:0000256" key="3">
    <source>
        <dbReference type="SAM" id="MobiDB-lite"/>
    </source>
</evidence>
<dbReference type="EMBL" id="FPAT01000001">
    <property type="protein sequence ID" value="SFT33095.1"/>
    <property type="molecule type" value="Genomic_DNA"/>
</dbReference>
<keyword evidence="1 2" id="KW-0456">Lyase</keyword>
<dbReference type="GO" id="GO:0010333">
    <property type="term" value="F:terpene synthase activity"/>
    <property type="evidence" value="ECO:0007669"/>
    <property type="project" value="InterPro"/>
</dbReference>
<name>A0A1I6X3Y1_9ACTN</name>
<dbReference type="GO" id="GO:0046872">
    <property type="term" value="F:metal ion binding"/>
    <property type="evidence" value="ECO:0007669"/>
    <property type="project" value="UniProtKB-KW"/>
</dbReference>
<accession>A0A1I6X3Y1</accession>
<dbReference type="SFLD" id="SFLDS00005">
    <property type="entry name" value="Isoprenoid_Synthase_Type_I"/>
    <property type="match status" value="1"/>
</dbReference>
<organism evidence="4 5">
    <name type="scientific">Actinopolyspora righensis</name>
    <dbReference type="NCBI Taxonomy" id="995060"/>
    <lineage>
        <taxon>Bacteria</taxon>
        <taxon>Bacillati</taxon>
        <taxon>Actinomycetota</taxon>
        <taxon>Actinomycetes</taxon>
        <taxon>Actinopolysporales</taxon>
        <taxon>Actinopolysporaceae</taxon>
        <taxon>Actinopolyspora</taxon>
        <taxon>Actinopolyspora alba group</taxon>
    </lineage>
</organism>
<gene>
    <name evidence="4" type="ORF">SAMN04487904_101154</name>
</gene>
<comment type="cofactor">
    <cofactor evidence="2">
        <name>Mg(2+)</name>
        <dbReference type="ChEBI" id="CHEBI:18420"/>
    </cofactor>
</comment>
<dbReference type="Proteomes" id="UP000199165">
    <property type="component" value="Unassembled WGS sequence"/>
</dbReference>
<feature type="region of interest" description="Disordered" evidence="3">
    <location>
        <begin position="319"/>
        <end position="344"/>
    </location>
</feature>
<proteinExistence type="inferred from homology"/>
<keyword evidence="2" id="KW-0460">Magnesium</keyword>
<evidence type="ECO:0000256" key="1">
    <source>
        <dbReference type="ARBA" id="ARBA00023239"/>
    </source>
</evidence>
<keyword evidence="5" id="KW-1185">Reference proteome</keyword>
<keyword evidence="2" id="KW-0479">Metal-binding</keyword>
<dbReference type="RefSeq" id="WP_245779886.1">
    <property type="nucleotide sequence ID" value="NZ_FPAT01000001.1"/>
</dbReference>
<dbReference type="AlphaFoldDB" id="A0A1I6X3Y1"/>
<sequence>MTGMRERFRIPPFYCPIEPALHPDTDRIEKRAIEWIDRVRVYENETRRAWVLGTNSAEFFSRFAPEGIADNVVLAAQWVYWGFAFDDVRCDNGPLADDPAEFAKHAGRAQRVLEAPRDTDATGDRYLDALHDIGLTMRELATPTQVRRFIDAHRAWLYCVAWQVGNRARGEMPDLDDYLAMRLGSSGGFPTMALLEIGNGAEVPAAEMDHPTVRAATEAAILTAGLDNDLHSYRKELRQDSTDQNIINVMLHHECSDLEWALAGAVGLRDRIFQLYLRLRDQLLPNASEELRTYLNCLAHGVRGNIDWALRVPRYTSLTDPEKPPVEGEQWTPHWSETPYDPSTGPPALPAISWWWDRLDSH</sequence>
<evidence type="ECO:0000313" key="4">
    <source>
        <dbReference type="EMBL" id="SFT33095.1"/>
    </source>
</evidence>
<dbReference type="PANTHER" id="PTHR35201:SF4">
    <property type="entry name" value="BETA-PINACENE SYNTHASE-RELATED"/>
    <property type="match status" value="1"/>
</dbReference>
<comment type="similarity">
    <text evidence="2">Belongs to the terpene synthase family.</text>
</comment>
<evidence type="ECO:0000256" key="2">
    <source>
        <dbReference type="RuleBase" id="RU366034"/>
    </source>
</evidence>
<protein>
    <recommendedName>
        <fullName evidence="2">Terpene synthase</fullName>
        <ecNumber evidence="2">4.2.3.-</ecNumber>
    </recommendedName>
</protein>
<dbReference type="PANTHER" id="PTHR35201">
    <property type="entry name" value="TERPENE SYNTHASE"/>
    <property type="match status" value="1"/>
</dbReference>
<reference evidence="5" key="1">
    <citation type="submission" date="2016-10" db="EMBL/GenBank/DDBJ databases">
        <authorList>
            <person name="Varghese N."/>
            <person name="Submissions S."/>
        </authorList>
    </citation>
    <scope>NUCLEOTIDE SEQUENCE [LARGE SCALE GENOMIC DNA]</scope>
    <source>
        <strain evidence="5">DSM 45501</strain>
    </source>
</reference>
<dbReference type="InterPro" id="IPR008949">
    <property type="entry name" value="Isoprenoid_synthase_dom_sf"/>
</dbReference>
<dbReference type="Pfam" id="PF19086">
    <property type="entry name" value="Terpene_syn_C_2"/>
    <property type="match status" value="1"/>
</dbReference>
<dbReference type="STRING" id="995060.SAMN04487904_101154"/>
<dbReference type="Gene3D" id="1.10.600.10">
    <property type="entry name" value="Farnesyl Diphosphate Synthase"/>
    <property type="match status" value="1"/>
</dbReference>
<dbReference type="InterPro" id="IPR034686">
    <property type="entry name" value="Terpene_cyclase-like_2"/>
</dbReference>
<dbReference type="EC" id="4.2.3.-" evidence="2"/>
<dbReference type="SUPFAM" id="SSF48576">
    <property type="entry name" value="Terpenoid synthases"/>
    <property type="match status" value="1"/>
</dbReference>
<dbReference type="SFLD" id="SFLDG01020">
    <property type="entry name" value="Terpene_Cyclase_Like_2"/>
    <property type="match status" value="1"/>
</dbReference>